<evidence type="ECO:0000313" key="2">
    <source>
        <dbReference type="Proteomes" id="UP001209540"/>
    </source>
</evidence>
<name>A0AAD5K5M6_9FUNG</name>
<proteinExistence type="predicted"/>
<gene>
    <name evidence="1" type="ORF">BDA99DRAFT_515643</name>
</gene>
<evidence type="ECO:0000313" key="1">
    <source>
        <dbReference type="EMBL" id="KAI9257129.1"/>
    </source>
</evidence>
<dbReference type="EMBL" id="JAIXMP010000020">
    <property type="protein sequence ID" value="KAI9257129.1"/>
    <property type="molecule type" value="Genomic_DNA"/>
</dbReference>
<reference evidence="1" key="1">
    <citation type="journal article" date="2022" name="IScience">
        <title>Evolution of zygomycete secretomes and the origins of terrestrial fungal ecologies.</title>
        <authorList>
            <person name="Chang Y."/>
            <person name="Wang Y."/>
            <person name="Mondo S."/>
            <person name="Ahrendt S."/>
            <person name="Andreopoulos W."/>
            <person name="Barry K."/>
            <person name="Beard J."/>
            <person name="Benny G.L."/>
            <person name="Blankenship S."/>
            <person name="Bonito G."/>
            <person name="Cuomo C."/>
            <person name="Desiro A."/>
            <person name="Gervers K.A."/>
            <person name="Hundley H."/>
            <person name="Kuo A."/>
            <person name="LaButti K."/>
            <person name="Lang B.F."/>
            <person name="Lipzen A."/>
            <person name="O'Donnell K."/>
            <person name="Pangilinan J."/>
            <person name="Reynolds N."/>
            <person name="Sandor L."/>
            <person name="Smith M.E."/>
            <person name="Tsang A."/>
            <person name="Grigoriev I.V."/>
            <person name="Stajich J.E."/>
            <person name="Spatafora J.W."/>
        </authorList>
    </citation>
    <scope>NUCLEOTIDE SEQUENCE</scope>
    <source>
        <strain evidence="1">RSA 2281</strain>
    </source>
</reference>
<sequence length="56" mass="6393">MRQSTPVFHLLVAGYRHPLLKIRLQLSAYGPHCLSITEGVVAFYFELAEKHLIHCS</sequence>
<dbReference type="Proteomes" id="UP001209540">
    <property type="component" value="Unassembled WGS sequence"/>
</dbReference>
<keyword evidence="2" id="KW-1185">Reference proteome</keyword>
<accession>A0AAD5K5M6</accession>
<dbReference type="AlphaFoldDB" id="A0AAD5K5M6"/>
<reference evidence="1" key="2">
    <citation type="submission" date="2023-02" db="EMBL/GenBank/DDBJ databases">
        <authorList>
            <consortium name="DOE Joint Genome Institute"/>
            <person name="Mondo S.J."/>
            <person name="Chang Y."/>
            <person name="Wang Y."/>
            <person name="Ahrendt S."/>
            <person name="Andreopoulos W."/>
            <person name="Barry K."/>
            <person name="Beard J."/>
            <person name="Benny G.L."/>
            <person name="Blankenship S."/>
            <person name="Bonito G."/>
            <person name="Cuomo C."/>
            <person name="Desiro A."/>
            <person name="Gervers K.A."/>
            <person name="Hundley H."/>
            <person name="Kuo A."/>
            <person name="LaButti K."/>
            <person name="Lang B.F."/>
            <person name="Lipzen A."/>
            <person name="O'Donnell K."/>
            <person name="Pangilinan J."/>
            <person name="Reynolds N."/>
            <person name="Sandor L."/>
            <person name="Smith M.W."/>
            <person name="Tsang A."/>
            <person name="Grigoriev I.V."/>
            <person name="Stajich J.E."/>
            <person name="Spatafora J.W."/>
        </authorList>
    </citation>
    <scope>NUCLEOTIDE SEQUENCE</scope>
    <source>
        <strain evidence="1">RSA 2281</strain>
    </source>
</reference>
<organism evidence="1 2">
    <name type="scientific">Phascolomyces articulosus</name>
    <dbReference type="NCBI Taxonomy" id="60185"/>
    <lineage>
        <taxon>Eukaryota</taxon>
        <taxon>Fungi</taxon>
        <taxon>Fungi incertae sedis</taxon>
        <taxon>Mucoromycota</taxon>
        <taxon>Mucoromycotina</taxon>
        <taxon>Mucoromycetes</taxon>
        <taxon>Mucorales</taxon>
        <taxon>Lichtheimiaceae</taxon>
        <taxon>Phascolomyces</taxon>
    </lineage>
</organism>
<comment type="caution">
    <text evidence="1">The sequence shown here is derived from an EMBL/GenBank/DDBJ whole genome shotgun (WGS) entry which is preliminary data.</text>
</comment>
<protein>
    <submittedName>
        <fullName evidence="1">Uncharacterized protein</fullName>
    </submittedName>
</protein>